<dbReference type="GO" id="GO:0008270">
    <property type="term" value="F:zinc ion binding"/>
    <property type="evidence" value="ECO:0007669"/>
    <property type="project" value="InterPro"/>
</dbReference>
<evidence type="ECO:0000256" key="1">
    <source>
        <dbReference type="SAM" id="MobiDB-lite"/>
    </source>
</evidence>
<keyword evidence="5" id="KW-1185">Reference proteome</keyword>
<feature type="compositionally biased region" description="Low complexity" evidence="1">
    <location>
        <begin position="298"/>
        <end position="331"/>
    </location>
</feature>
<organism evidence="4 5">
    <name type="scientific">Nepenthes gracilis</name>
    <name type="common">Slender pitcher plant</name>
    <dbReference type="NCBI Taxonomy" id="150966"/>
    <lineage>
        <taxon>Eukaryota</taxon>
        <taxon>Viridiplantae</taxon>
        <taxon>Streptophyta</taxon>
        <taxon>Embryophyta</taxon>
        <taxon>Tracheophyta</taxon>
        <taxon>Spermatophyta</taxon>
        <taxon>Magnoliopsida</taxon>
        <taxon>eudicotyledons</taxon>
        <taxon>Gunneridae</taxon>
        <taxon>Pentapetalae</taxon>
        <taxon>Caryophyllales</taxon>
        <taxon>Nepenthaceae</taxon>
        <taxon>Nepenthes</taxon>
    </lineage>
</organism>
<dbReference type="SMART" id="SM00355">
    <property type="entry name" value="ZnF_C2H2"/>
    <property type="match status" value="2"/>
</dbReference>
<protein>
    <submittedName>
        <fullName evidence="4">Uncharacterized protein</fullName>
    </submittedName>
</protein>
<proteinExistence type="predicted"/>
<feature type="compositionally biased region" description="Low complexity" evidence="1">
    <location>
        <begin position="1"/>
        <end position="23"/>
    </location>
</feature>
<feature type="compositionally biased region" description="Polar residues" evidence="1">
    <location>
        <begin position="398"/>
        <end position="426"/>
    </location>
</feature>
<feature type="region of interest" description="Disordered" evidence="1">
    <location>
        <begin position="1"/>
        <end position="56"/>
    </location>
</feature>
<dbReference type="InterPro" id="IPR013087">
    <property type="entry name" value="Znf_C2H2_type"/>
</dbReference>
<feature type="compositionally biased region" description="Low complexity" evidence="1">
    <location>
        <begin position="278"/>
        <end position="287"/>
    </location>
</feature>
<feature type="compositionally biased region" description="Basic and acidic residues" evidence="1">
    <location>
        <begin position="430"/>
        <end position="439"/>
    </location>
</feature>
<name>A0AAD3Y440_NEPGR</name>
<feature type="region of interest" description="Disordered" evidence="1">
    <location>
        <begin position="98"/>
        <end position="156"/>
    </location>
</feature>
<feature type="domain" description="U1-type" evidence="3">
    <location>
        <begin position="353"/>
        <end position="387"/>
    </location>
</feature>
<dbReference type="Gene3D" id="3.30.160.60">
    <property type="entry name" value="Classic Zinc Finger"/>
    <property type="match status" value="2"/>
</dbReference>
<dbReference type="SMART" id="SM00451">
    <property type="entry name" value="ZnF_U1"/>
    <property type="match status" value="2"/>
</dbReference>
<gene>
    <name evidence="4" type="ORF">Nepgr_030745</name>
</gene>
<feature type="region of interest" description="Disordered" evidence="1">
    <location>
        <begin position="229"/>
        <end position="351"/>
    </location>
</feature>
<dbReference type="PANTHER" id="PTHR47487">
    <property type="entry name" value="OS06G0651300 PROTEIN-RELATED"/>
    <property type="match status" value="1"/>
</dbReference>
<dbReference type="SUPFAM" id="SSF57667">
    <property type="entry name" value="beta-beta-alpha zinc fingers"/>
    <property type="match status" value="2"/>
</dbReference>
<evidence type="ECO:0000259" key="3">
    <source>
        <dbReference type="SMART" id="SM00451"/>
    </source>
</evidence>
<comment type="caution">
    <text evidence="4">The sequence shown here is derived from an EMBL/GenBank/DDBJ whole genome shotgun (WGS) entry which is preliminary data.</text>
</comment>
<dbReference type="InterPro" id="IPR036236">
    <property type="entry name" value="Znf_C2H2_sf"/>
</dbReference>
<reference evidence="4" key="1">
    <citation type="submission" date="2023-05" db="EMBL/GenBank/DDBJ databases">
        <title>Nepenthes gracilis genome sequencing.</title>
        <authorList>
            <person name="Fukushima K."/>
        </authorList>
    </citation>
    <scope>NUCLEOTIDE SEQUENCE</scope>
    <source>
        <strain evidence="4">SING2019-196</strain>
    </source>
</reference>
<dbReference type="Pfam" id="PF12874">
    <property type="entry name" value="zf-met"/>
    <property type="match status" value="2"/>
</dbReference>
<feature type="domain" description="C2H2-type" evidence="2">
    <location>
        <begin position="463"/>
        <end position="487"/>
    </location>
</feature>
<feature type="domain" description="U1-type" evidence="3">
    <location>
        <begin position="460"/>
        <end position="494"/>
    </location>
</feature>
<feature type="domain" description="C2H2-type" evidence="2">
    <location>
        <begin position="356"/>
        <end position="380"/>
    </location>
</feature>
<feature type="region of interest" description="Disordered" evidence="1">
    <location>
        <begin position="375"/>
        <end position="450"/>
    </location>
</feature>
<evidence type="ECO:0000259" key="2">
    <source>
        <dbReference type="SMART" id="SM00355"/>
    </source>
</evidence>
<dbReference type="GO" id="GO:0003676">
    <property type="term" value="F:nucleic acid binding"/>
    <property type="evidence" value="ECO:0007669"/>
    <property type="project" value="InterPro"/>
</dbReference>
<evidence type="ECO:0000313" key="4">
    <source>
        <dbReference type="EMBL" id="GMH28902.1"/>
    </source>
</evidence>
<dbReference type="InterPro" id="IPR003604">
    <property type="entry name" value="Matrin/U1-like-C_Znf_C2H2"/>
</dbReference>
<dbReference type="Proteomes" id="UP001279734">
    <property type="component" value="Unassembled WGS sequence"/>
</dbReference>
<sequence>MESMDLSSLSDEQRQQLEQLQQSFEEHQRQQQEQQLQQQQQQMQQYQNEQQQQQMLQQYQQQYPAYAYQYDLAQAQANVGSSQAYDQPTEAYYQSYYQQEQQQQRAEGQVQNYDYSQQHQQSQPLPLVPQPTVAQAEAQPDGASQPGEPQPVPVQQPGISIIGEKMAQVGAGAVLGSSAESHQQTSAYPGLSPQAAAAVAALSQLADFAGTMGVAERAIAGLQLHGKGGGNEPMMSPHGSFPGPLRPLVNQPTYGGSIGIGVNSFRGRRGGHRGTFGGRRFLSSSSRGRGRGRGQSKDGQGQPAQDGQPLVSDPPSSVTEEAETSAVVSEAPHQDGVLPAAVPRKAASDRKPPQILRCDICNVECNSVEILEQHKTGKKHKKNLQKLEELKNGGNIPSEATASQSKTEAEQQTDVVATQQENSTANVPEEQNKRPDMKRKMTSSHGAKRLRMEPWQPRIVVPLLCDLCNIKCDTQEVFNRHLAGKKHIAKVKRYEGHQAMYGPAGLQALYPPNPISQNFLHPQAQGSQDGLYGPWNSYPQQAAFAAHHGDPAAAIYFGQFHQNSNPQG</sequence>
<accession>A0AAD3Y440</accession>
<evidence type="ECO:0000313" key="5">
    <source>
        <dbReference type="Proteomes" id="UP001279734"/>
    </source>
</evidence>
<dbReference type="AlphaFoldDB" id="A0AAD3Y440"/>
<dbReference type="EMBL" id="BSYO01000035">
    <property type="protein sequence ID" value="GMH28902.1"/>
    <property type="molecule type" value="Genomic_DNA"/>
</dbReference>
<dbReference type="PANTHER" id="PTHR47487:SF12">
    <property type="entry name" value="GLUTENIN, HIGH MOLECULAR WEIGHT SUBUNIT DX5-LIKE"/>
    <property type="match status" value="1"/>
</dbReference>
<feature type="compositionally biased region" description="Basic residues" evidence="1">
    <location>
        <begin position="440"/>
        <end position="449"/>
    </location>
</feature>
<feature type="compositionally biased region" description="Low complexity" evidence="1">
    <location>
        <begin position="31"/>
        <end position="56"/>
    </location>
</feature>
<feature type="compositionally biased region" description="Low complexity" evidence="1">
    <location>
        <begin position="98"/>
        <end position="125"/>
    </location>
</feature>